<reference evidence="1 2" key="1">
    <citation type="submission" date="2016-07" db="EMBL/GenBank/DDBJ databases">
        <title>Draft Genome Sequence of Methylobrevis pamukkalensis PK2.</title>
        <authorList>
            <person name="Vasilenko O.V."/>
            <person name="Doronina N.V."/>
            <person name="Shmareva M.N."/>
            <person name="Tarlachkov S.V."/>
            <person name="Mustakhimov I."/>
            <person name="Trotsenko Y.A."/>
        </authorList>
    </citation>
    <scope>NUCLEOTIDE SEQUENCE [LARGE SCALE GENOMIC DNA]</scope>
    <source>
        <strain evidence="1 2">PK2</strain>
    </source>
</reference>
<keyword evidence="1" id="KW-0282">Flagellum</keyword>
<gene>
    <name evidence="1" type="ORF">A6302_04008</name>
</gene>
<name>A0A1E3GXA3_9HYPH</name>
<comment type="caution">
    <text evidence="1">The sequence shown here is derived from an EMBL/GenBank/DDBJ whole genome shotgun (WGS) entry which is preliminary data.</text>
</comment>
<organism evidence="1 2">
    <name type="scientific">Methylobrevis pamukkalensis</name>
    <dbReference type="NCBI Taxonomy" id="1439726"/>
    <lineage>
        <taxon>Bacteria</taxon>
        <taxon>Pseudomonadati</taxon>
        <taxon>Pseudomonadota</taxon>
        <taxon>Alphaproteobacteria</taxon>
        <taxon>Hyphomicrobiales</taxon>
        <taxon>Pleomorphomonadaceae</taxon>
        <taxon>Methylobrevis</taxon>
    </lineage>
</organism>
<accession>A0A1E3GXA3</accession>
<keyword evidence="1" id="KW-0969">Cilium</keyword>
<evidence type="ECO:0000313" key="1">
    <source>
        <dbReference type="EMBL" id="ODN68687.1"/>
    </source>
</evidence>
<dbReference type="EMBL" id="MCRJ01000144">
    <property type="protein sequence ID" value="ODN68687.1"/>
    <property type="molecule type" value="Genomic_DNA"/>
</dbReference>
<dbReference type="Proteomes" id="UP000094622">
    <property type="component" value="Unassembled WGS sequence"/>
</dbReference>
<keyword evidence="1" id="KW-0966">Cell projection</keyword>
<proteinExistence type="predicted"/>
<keyword evidence="2" id="KW-1185">Reference proteome</keyword>
<dbReference type="AlphaFoldDB" id="A0A1E3GXA3"/>
<protein>
    <submittedName>
        <fullName evidence="1">Flagellar basal body rod protein FlgB</fullName>
    </submittedName>
</protein>
<sequence>MMKVTGNQMDYQVAASLYQRSIGILKTAIGRG</sequence>
<evidence type="ECO:0000313" key="2">
    <source>
        <dbReference type="Proteomes" id="UP000094622"/>
    </source>
</evidence>